<dbReference type="GeneID" id="54553792"/>
<gene>
    <name evidence="2" type="ORF">EI97DRAFT_455147</name>
</gene>
<evidence type="ECO:0000313" key="3">
    <source>
        <dbReference type="Proteomes" id="UP000800097"/>
    </source>
</evidence>
<dbReference type="EMBL" id="ML986485">
    <property type="protein sequence ID" value="KAF2280237.1"/>
    <property type="molecule type" value="Genomic_DNA"/>
</dbReference>
<dbReference type="RefSeq" id="XP_033657775.1">
    <property type="nucleotide sequence ID" value="XM_033800617.1"/>
</dbReference>
<dbReference type="AlphaFoldDB" id="A0A6A6JV27"/>
<feature type="region of interest" description="Disordered" evidence="1">
    <location>
        <begin position="1"/>
        <end position="65"/>
    </location>
</feature>
<name>A0A6A6JV27_WESOR</name>
<organism evidence="2 3">
    <name type="scientific">Westerdykella ornata</name>
    <dbReference type="NCBI Taxonomy" id="318751"/>
    <lineage>
        <taxon>Eukaryota</taxon>
        <taxon>Fungi</taxon>
        <taxon>Dikarya</taxon>
        <taxon>Ascomycota</taxon>
        <taxon>Pezizomycotina</taxon>
        <taxon>Dothideomycetes</taxon>
        <taxon>Pleosporomycetidae</taxon>
        <taxon>Pleosporales</taxon>
        <taxon>Sporormiaceae</taxon>
        <taxon>Westerdykella</taxon>
    </lineage>
</organism>
<reference evidence="2" key="1">
    <citation type="journal article" date="2020" name="Stud. Mycol.">
        <title>101 Dothideomycetes genomes: a test case for predicting lifestyles and emergence of pathogens.</title>
        <authorList>
            <person name="Haridas S."/>
            <person name="Albert R."/>
            <person name="Binder M."/>
            <person name="Bloem J."/>
            <person name="Labutti K."/>
            <person name="Salamov A."/>
            <person name="Andreopoulos B."/>
            <person name="Baker S."/>
            <person name="Barry K."/>
            <person name="Bills G."/>
            <person name="Bluhm B."/>
            <person name="Cannon C."/>
            <person name="Castanera R."/>
            <person name="Culley D."/>
            <person name="Daum C."/>
            <person name="Ezra D."/>
            <person name="Gonzalez J."/>
            <person name="Henrissat B."/>
            <person name="Kuo A."/>
            <person name="Liang C."/>
            <person name="Lipzen A."/>
            <person name="Lutzoni F."/>
            <person name="Magnuson J."/>
            <person name="Mondo S."/>
            <person name="Nolan M."/>
            <person name="Ohm R."/>
            <person name="Pangilinan J."/>
            <person name="Park H.-J."/>
            <person name="Ramirez L."/>
            <person name="Alfaro M."/>
            <person name="Sun H."/>
            <person name="Tritt A."/>
            <person name="Yoshinaga Y."/>
            <person name="Zwiers L.-H."/>
            <person name="Turgeon B."/>
            <person name="Goodwin S."/>
            <person name="Spatafora J."/>
            <person name="Crous P."/>
            <person name="Grigoriev I."/>
        </authorList>
    </citation>
    <scope>NUCLEOTIDE SEQUENCE</scope>
    <source>
        <strain evidence="2">CBS 379.55</strain>
    </source>
</reference>
<evidence type="ECO:0000313" key="2">
    <source>
        <dbReference type="EMBL" id="KAF2280237.1"/>
    </source>
</evidence>
<dbReference type="Proteomes" id="UP000800097">
    <property type="component" value="Unassembled WGS sequence"/>
</dbReference>
<feature type="compositionally biased region" description="Polar residues" evidence="1">
    <location>
        <begin position="33"/>
        <end position="55"/>
    </location>
</feature>
<evidence type="ECO:0000256" key="1">
    <source>
        <dbReference type="SAM" id="MobiDB-lite"/>
    </source>
</evidence>
<sequence length="315" mass="34703">MRSRAHKNLMAARRARQQSAGAPGATSKKSKANDTSNPPIASSGLPSSTDKFSVETTSTASGASTPAPVDLLTLTVYERKALGSVQFLLKCLRNATKRNHIHPPRIHGDLESAIHLCDAADTLGLLHYVQNTISYHNNAIFRSIPSEAVVSMVEELATSDASNVARDKFVSMVAQRIAYLVRKNMLTAEWPLDDTKDGSEKYLDMVSQYPTVKTAVDQINAPWTASQHARQTAEARRVERARRAAAAAERKKQAVIERLEWKKAAEEQYGSDMDARAVFVEKLKRQNKVMTLTSEEMELAAGLMGYGDVEIGRYL</sequence>
<feature type="compositionally biased region" description="Low complexity" evidence="1">
    <location>
        <begin position="56"/>
        <end position="65"/>
    </location>
</feature>
<proteinExistence type="predicted"/>
<protein>
    <submittedName>
        <fullName evidence="2">Uncharacterized protein</fullName>
    </submittedName>
</protein>
<accession>A0A6A6JV27</accession>
<keyword evidence="3" id="KW-1185">Reference proteome</keyword>